<evidence type="ECO:0000256" key="4">
    <source>
        <dbReference type="RuleBase" id="RU000383"/>
    </source>
</evidence>
<comment type="similarity">
    <text evidence="1 4">Belongs to the cyclin family.</text>
</comment>
<protein>
    <recommendedName>
        <fullName evidence="3">Cyclin-I</fullName>
    </recommendedName>
</protein>
<dbReference type="FunFam" id="1.10.472.10:FF:000006">
    <property type="entry name" value="Cyclin I"/>
    <property type="match status" value="1"/>
</dbReference>
<evidence type="ECO:0000259" key="6">
    <source>
        <dbReference type="SMART" id="SM00385"/>
    </source>
</evidence>
<organism evidence="7 8">
    <name type="scientific">Podarcis lilfordi</name>
    <name type="common">Lilford's wall lizard</name>
    <dbReference type="NCBI Taxonomy" id="74358"/>
    <lineage>
        <taxon>Eukaryota</taxon>
        <taxon>Metazoa</taxon>
        <taxon>Chordata</taxon>
        <taxon>Craniata</taxon>
        <taxon>Vertebrata</taxon>
        <taxon>Euteleostomi</taxon>
        <taxon>Lepidosauria</taxon>
        <taxon>Squamata</taxon>
        <taxon>Bifurcata</taxon>
        <taxon>Unidentata</taxon>
        <taxon>Episquamata</taxon>
        <taxon>Laterata</taxon>
        <taxon>Lacertibaenia</taxon>
        <taxon>Lacertidae</taxon>
        <taxon>Podarcis</taxon>
    </lineage>
</organism>
<dbReference type="InterPro" id="IPR036915">
    <property type="entry name" value="Cyclin-like_sf"/>
</dbReference>
<dbReference type="InterPro" id="IPR039361">
    <property type="entry name" value="Cyclin"/>
</dbReference>
<dbReference type="SMART" id="SM00385">
    <property type="entry name" value="CYCLIN"/>
    <property type="match status" value="1"/>
</dbReference>
<feature type="domain" description="Cyclin-like" evidence="6">
    <location>
        <begin position="158"/>
        <end position="244"/>
    </location>
</feature>
<name>A0AA35JWS4_9SAUR</name>
<dbReference type="CDD" id="cd20526">
    <property type="entry name" value="CYCLIN_CCNI-like"/>
    <property type="match status" value="1"/>
</dbReference>
<keyword evidence="2 4" id="KW-0195">Cyclin</keyword>
<dbReference type="SUPFAM" id="SSF47954">
    <property type="entry name" value="Cyclin-like"/>
    <property type="match status" value="1"/>
</dbReference>
<evidence type="ECO:0000256" key="5">
    <source>
        <dbReference type="SAM" id="MobiDB-lite"/>
    </source>
</evidence>
<feature type="compositionally biased region" description="Polar residues" evidence="5">
    <location>
        <begin position="443"/>
        <end position="464"/>
    </location>
</feature>
<evidence type="ECO:0000313" key="8">
    <source>
        <dbReference type="Proteomes" id="UP001178461"/>
    </source>
</evidence>
<evidence type="ECO:0000256" key="3">
    <source>
        <dbReference type="ARBA" id="ARBA00073755"/>
    </source>
</evidence>
<keyword evidence="8" id="KW-1185">Reference proteome</keyword>
<dbReference type="InterPro" id="IPR013763">
    <property type="entry name" value="Cyclin-like_dom"/>
</dbReference>
<proteinExistence type="inferred from homology"/>
<reference evidence="7" key="1">
    <citation type="submission" date="2022-12" db="EMBL/GenBank/DDBJ databases">
        <authorList>
            <person name="Alioto T."/>
            <person name="Alioto T."/>
            <person name="Gomez Garrido J."/>
        </authorList>
    </citation>
    <scope>NUCLEOTIDE SEQUENCE</scope>
</reference>
<dbReference type="EMBL" id="OX395127">
    <property type="protein sequence ID" value="CAI5766587.1"/>
    <property type="molecule type" value="Genomic_DNA"/>
</dbReference>
<dbReference type="FunFam" id="1.10.472.10:FF:000052">
    <property type="entry name" value="cyclin-I isoform X1"/>
    <property type="match status" value="1"/>
</dbReference>
<feature type="region of interest" description="Disordered" evidence="5">
    <location>
        <begin position="438"/>
        <end position="473"/>
    </location>
</feature>
<dbReference type="InterPro" id="IPR006671">
    <property type="entry name" value="Cyclin_N"/>
</dbReference>
<evidence type="ECO:0000313" key="7">
    <source>
        <dbReference type="EMBL" id="CAI5766587.1"/>
    </source>
</evidence>
<dbReference type="Pfam" id="PF00134">
    <property type="entry name" value="Cyclin_N"/>
    <property type="match status" value="1"/>
</dbReference>
<dbReference type="PANTHER" id="PTHR10177">
    <property type="entry name" value="CYCLINS"/>
    <property type="match status" value="1"/>
</dbReference>
<dbReference type="Gene3D" id="1.10.472.10">
    <property type="entry name" value="Cyclin-like"/>
    <property type="match status" value="2"/>
</dbReference>
<dbReference type="AlphaFoldDB" id="A0AA35JWS4"/>
<sequence length="473" mass="53408">MDPGRVLLDKFTNCLTKILHAGLMPHLVIGVWNKNLHMLKEHTSSRNSLAKYVGPFVYGQVNHQMKVFWNLPQLWSEEASRPPPLPIGSSLCLRRGAEQHERSAPSAKGRAPGREVVVPHQEAGLFTRETETWKVPVFHGFTLKGTDISPFYYEKAVLWIRESSLLFQFCSETFALAVSFFNRLLASVKAQLKYLQCIATACLVLAAKINEEDEIIPSVKKLAVQSGCKCSPAEIVRMERIILNKLHWDLYTATSIDFLNIFHAMVMSKRPHLLNGLPQRNPSRHAAFLTRQLQHCMACHHVLQFKGSTLALVIITLELERLTPDWFPVITDLLKKAQIDSTQFIHCKELVDQHLLGFQPSNTVYIFNPANQNIQTHLDKRLPCCYSTVKQTTQINSGARGSGPGPSAFILLRAKTHEDDMQPDEFYDGFKYLYSEDEIPEAGQTSSMGGSDNQRQEESNSTCPPLQPVPQMD</sequence>
<accession>A0AA35JWS4</accession>
<gene>
    <name evidence="7" type="ORF">PODLI_1B016788</name>
</gene>
<dbReference type="Proteomes" id="UP001178461">
    <property type="component" value="Chromosome 2"/>
</dbReference>
<evidence type="ECO:0000256" key="2">
    <source>
        <dbReference type="ARBA" id="ARBA00023127"/>
    </source>
</evidence>
<evidence type="ECO:0000256" key="1">
    <source>
        <dbReference type="ARBA" id="ARBA00008742"/>
    </source>
</evidence>